<evidence type="ECO:0000313" key="8">
    <source>
        <dbReference type="EMBL" id="MCP2164169.1"/>
    </source>
</evidence>
<comment type="caution">
    <text evidence="8">The sequence shown here is derived from an EMBL/GenBank/DDBJ whole genome shotgun (WGS) entry which is preliminary data.</text>
</comment>
<dbReference type="Pfam" id="PF13385">
    <property type="entry name" value="Laminin_G_3"/>
    <property type="match status" value="1"/>
</dbReference>
<evidence type="ECO:0000259" key="7">
    <source>
        <dbReference type="SMART" id="SM00560"/>
    </source>
</evidence>
<name>A0AAE3GB70_9PSEU</name>
<dbReference type="CDD" id="cd00110">
    <property type="entry name" value="LamG"/>
    <property type="match status" value="1"/>
</dbReference>
<keyword evidence="5" id="KW-1015">Disulfide bond</keyword>
<evidence type="ECO:0000256" key="2">
    <source>
        <dbReference type="ARBA" id="ARBA00009348"/>
    </source>
</evidence>
<dbReference type="CDD" id="cd15482">
    <property type="entry name" value="Sialidase_non-viral"/>
    <property type="match status" value="1"/>
</dbReference>
<sequence>MRRSRQGWRGVRAVLVAAVLTAATAVPVAAAPGAPAAALTPAAPTASAAAASLEGRAVLAPNVSGYTCFRIPALATAENGTLLLFAEARKPTCGDTGTHDVVLIRSVDSGKNWEKTPEVIHQGAGSTAHNPVPVVDRESGRITLLTTRAYRTVWAQHSDDNGESWSAPREITSSVKLPNWQGYATGPSHGIQLTRGAHAGRLVVGTNYTTVDGVKGGALIYSDDGGLTWQLGAHDESADPDLRVQELSVFERPDGSLFAFARNENGTSPSTVAAAVSTDAGQSFSVPFHAGAAETGWASPTVQASTLELRATDRGDRYNRVLVASPTTEEVRPDGNPRKNLTIRSTFKGGNEWVDPRGGTVIYSGYAAYTDMTLVNANTVGLAYERATNWSHGYLWFTTFTEADLGLPDGNTSGLPTTPDSSPNKLDAYLRGGVSATTGRFGRAIALDGTDDRVQLPFAEKLAVSSNDFTWTGWFNYGASTSTQALVWAYNQGDVYSQLWLRAEPANGRLRALAQSGETAAVVSTTKAYNDRKWHHVALRRAGGTLSIHVDGVRAGSVDVSAVGSVSPKRPFQIHLGQRLDGEQRLRGALDEVRLYGRALTDAEIGQVYSANAALPDGLLIRLPMDTTTG</sequence>
<dbReference type="PANTHER" id="PTHR10628">
    <property type="entry name" value="SIALIDASE"/>
    <property type="match status" value="1"/>
</dbReference>
<dbReference type="SMART" id="SM00560">
    <property type="entry name" value="LamGL"/>
    <property type="match status" value="1"/>
</dbReference>
<dbReference type="GO" id="GO:0009313">
    <property type="term" value="P:oligosaccharide catabolic process"/>
    <property type="evidence" value="ECO:0007669"/>
    <property type="project" value="TreeGrafter"/>
</dbReference>
<evidence type="ECO:0000256" key="4">
    <source>
        <dbReference type="ARBA" id="ARBA00022729"/>
    </source>
</evidence>
<evidence type="ECO:0000313" key="9">
    <source>
        <dbReference type="Proteomes" id="UP001206128"/>
    </source>
</evidence>
<dbReference type="InterPro" id="IPR026856">
    <property type="entry name" value="Sialidase_fam"/>
</dbReference>
<dbReference type="InterPro" id="IPR006558">
    <property type="entry name" value="LamG-like"/>
</dbReference>
<keyword evidence="9" id="KW-1185">Reference proteome</keyword>
<dbReference type="AlphaFoldDB" id="A0AAE3GB70"/>
<proteinExistence type="inferred from homology"/>
<dbReference type="EMBL" id="JAMTCK010000002">
    <property type="protein sequence ID" value="MCP2164169.1"/>
    <property type="molecule type" value="Genomic_DNA"/>
</dbReference>
<feature type="signal peptide" evidence="6">
    <location>
        <begin position="1"/>
        <end position="30"/>
    </location>
</feature>
<evidence type="ECO:0000256" key="3">
    <source>
        <dbReference type="ARBA" id="ARBA00012733"/>
    </source>
</evidence>
<dbReference type="GO" id="GO:0004308">
    <property type="term" value="F:exo-alpha-sialidase activity"/>
    <property type="evidence" value="ECO:0007669"/>
    <property type="project" value="UniProtKB-EC"/>
</dbReference>
<reference evidence="8" key="1">
    <citation type="submission" date="2022-06" db="EMBL/GenBank/DDBJ databases">
        <title>Genomic Encyclopedia of Archaeal and Bacterial Type Strains, Phase II (KMG-II): from individual species to whole genera.</title>
        <authorList>
            <person name="Goeker M."/>
        </authorList>
    </citation>
    <scope>NUCLEOTIDE SEQUENCE</scope>
    <source>
        <strain evidence="8">DSM 43935</strain>
    </source>
</reference>
<comment type="similarity">
    <text evidence="2">Belongs to the glycosyl hydrolase 33 family.</text>
</comment>
<feature type="domain" description="LamG-like jellyroll fold" evidence="7">
    <location>
        <begin position="467"/>
        <end position="603"/>
    </location>
</feature>
<dbReference type="InterPro" id="IPR001791">
    <property type="entry name" value="Laminin_G"/>
</dbReference>
<keyword evidence="4 6" id="KW-0732">Signal</keyword>
<feature type="chain" id="PRO_5042285655" description="exo-alpha-sialidase" evidence="6">
    <location>
        <begin position="31"/>
        <end position="630"/>
    </location>
</feature>
<organism evidence="8 9">
    <name type="scientific">Goodfellowiella coeruleoviolacea</name>
    <dbReference type="NCBI Taxonomy" id="334858"/>
    <lineage>
        <taxon>Bacteria</taxon>
        <taxon>Bacillati</taxon>
        <taxon>Actinomycetota</taxon>
        <taxon>Actinomycetes</taxon>
        <taxon>Pseudonocardiales</taxon>
        <taxon>Pseudonocardiaceae</taxon>
        <taxon>Goodfellowiella</taxon>
    </lineage>
</organism>
<dbReference type="GO" id="GO:0016020">
    <property type="term" value="C:membrane"/>
    <property type="evidence" value="ECO:0007669"/>
    <property type="project" value="TreeGrafter"/>
</dbReference>
<protein>
    <recommendedName>
        <fullName evidence="3">exo-alpha-sialidase</fullName>
        <ecNumber evidence="3">3.2.1.18</ecNumber>
    </recommendedName>
</protein>
<dbReference type="GO" id="GO:0005737">
    <property type="term" value="C:cytoplasm"/>
    <property type="evidence" value="ECO:0007669"/>
    <property type="project" value="TreeGrafter"/>
</dbReference>
<dbReference type="GO" id="GO:0006689">
    <property type="term" value="P:ganglioside catabolic process"/>
    <property type="evidence" value="ECO:0007669"/>
    <property type="project" value="TreeGrafter"/>
</dbReference>
<evidence type="ECO:0000256" key="5">
    <source>
        <dbReference type="ARBA" id="ARBA00023157"/>
    </source>
</evidence>
<dbReference type="SUPFAM" id="SSF49899">
    <property type="entry name" value="Concanavalin A-like lectins/glucanases"/>
    <property type="match status" value="1"/>
</dbReference>
<accession>A0AAE3GB70</accession>
<evidence type="ECO:0000256" key="6">
    <source>
        <dbReference type="SAM" id="SignalP"/>
    </source>
</evidence>
<evidence type="ECO:0000256" key="1">
    <source>
        <dbReference type="ARBA" id="ARBA00000427"/>
    </source>
</evidence>
<dbReference type="InterPro" id="IPR036278">
    <property type="entry name" value="Sialidase_sf"/>
</dbReference>
<dbReference type="Pfam" id="PF13088">
    <property type="entry name" value="BNR_2"/>
    <property type="match status" value="1"/>
</dbReference>
<dbReference type="PANTHER" id="PTHR10628:SF30">
    <property type="entry name" value="EXO-ALPHA-SIALIDASE"/>
    <property type="match status" value="1"/>
</dbReference>
<dbReference type="Gene3D" id="2.120.10.10">
    <property type="match status" value="1"/>
</dbReference>
<gene>
    <name evidence="8" type="ORF">LX83_001009</name>
</gene>
<dbReference type="EC" id="3.2.1.18" evidence="3"/>
<dbReference type="InterPro" id="IPR011040">
    <property type="entry name" value="Sialidase"/>
</dbReference>
<comment type="catalytic activity">
    <reaction evidence="1">
        <text>Hydrolysis of alpha-(2-&gt;3)-, alpha-(2-&gt;6)-, alpha-(2-&gt;8)- glycosidic linkages of terminal sialic acid residues in oligosaccharides, glycoproteins, glycolipids, colominic acid and synthetic substrates.</text>
        <dbReference type="EC" id="3.2.1.18"/>
    </reaction>
</comment>
<dbReference type="Proteomes" id="UP001206128">
    <property type="component" value="Unassembled WGS sequence"/>
</dbReference>
<dbReference type="InterPro" id="IPR013320">
    <property type="entry name" value="ConA-like_dom_sf"/>
</dbReference>
<dbReference type="SUPFAM" id="SSF50939">
    <property type="entry name" value="Sialidases"/>
    <property type="match status" value="1"/>
</dbReference>
<dbReference type="Gene3D" id="2.60.120.200">
    <property type="match status" value="1"/>
</dbReference>